<dbReference type="InterPro" id="IPR015257">
    <property type="entry name" value="Maf1"/>
</dbReference>
<reference evidence="3" key="1">
    <citation type="submission" date="2021-01" db="EMBL/GenBank/DDBJ databases">
        <authorList>
            <person name="Corre E."/>
            <person name="Pelletier E."/>
            <person name="Niang G."/>
            <person name="Scheremetjew M."/>
            <person name="Finn R."/>
            <person name="Kale V."/>
            <person name="Holt S."/>
            <person name="Cochrane G."/>
            <person name="Meng A."/>
            <person name="Brown T."/>
            <person name="Cohen L."/>
        </authorList>
    </citation>
    <scope>NUCLEOTIDE SEQUENCE</scope>
    <source>
        <strain evidence="3">CCAP979/52</strain>
    </source>
</reference>
<dbReference type="GO" id="GO:0005634">
    <property type="term" value="C:nucleus"/>
    <property type="evidence" value="ECO:0007669"/>
    <property type="project" value="UniProtKB-SubCell"/>
</dbReference>
<comment type="subcellular location">
    <subcellularLocation>
        <location evidence="1">Nucleus</location>
    </subcellularLocation>
</comment>
<feature type="region of interest" description="Disordered" evidence="2">
    <location>
        <begin position="223"/>
        <end position="248"/>
    </location>
</feature>
<dbReference type="PANTHER" id="PTHR22504:SF0">
    <property type="entry name" value="REPRESSOR OF RNA POLYMERASE III TRANSCRIPTION MAF1 HOMOLOG"/>
    <property type="match status" value="1"/>
</dbReference>
<keyword evidence="1" id="KW-0805">Transcription regulation</keyword>
<dbReference type="GO" id="GO:0000994">
    <property type="term" value="F:RNA polymerase III core binding"/>
    <property type="evidence" value="ECO:0007669"/>
    <property type="project" value="TreeGrafter"/>
</dbReference>
<keyword evidence="1" id="KW-0539">Nucleus</keyword>
<sequence>MKYLECPPITELDVALQSGINVGEYIVQGRLEIYSCKLAPSEKKLASSLEKQWVGSPPAHHLVLPEDHPGASPASLGSAAGTAPGSAGAPGSSPLGSVGDSATRKLLINLILTLNNSFADYDFRDLRPEDFVREASVEMVMNSVNAKLSRVEDGEQAEFCGRLWKALDHELSLKECDVYSYVADMDQDALSLGKIWSVNYFLYNKKLKKLAFFACWVKSQSRSRSMEDDSDRDGMDSDDDGMDFDDME</sequence>
<comment type="similarity">
    <text evidence="1">Belongs to the MAF1 family.</text>
</comment>
<dbReference type="EMBL" id="HBEZ01017473">
    <property type="protein sequence ID" value="CAD8631940.1"/>
    <property type="molecule type" value="Transcribed_RNA"/>
</dbReference>
<evidence type="ECO:0000256" key="1">
    <source>
        <dbReference type="PIRNR" id="PIRNR037240"/>
    </source>
</evidence>
<feature type="compositionally biased region" description="Basic and acidic residues" evidence="2">
    <location>
        <begin position="224"/>
        <end position="235"/>
    </location>
</feature>
<feature type="region of interest" description="Disordered" evidence="2">
    <location>
        <begin position="58"/>
        <end position="96"/>
    </location>
</feature>
<dbReference type="Pfam" id="PF09174">
    <property type="entry name" value="Maf1"/>
    <property type="match status" value="1"/>
</dbReference>
<protein>
    <recommendedName>
        <fullName evidence="1">Repressor of RNA polymerase III transcription</fullName>
    </recommendedName>
</protein>
<dbReference type="Gene3D" id="3.40.1000.50">
    <property type="entry name" value="Repressor of RNA polymerase III transcription Maf1"/>
    <property type="match status" value="1"/>
</dbReference>
<keyword evidence="1" id="KW-0804">Transcription</keyword>
<feature type="compositionally biased region" description="Low complexity" evidence="2">
    <location>
        <begin position="70"/>
        <end position="96"/>
    </location>
</feature>
<dbReference type="AlphaFoldDB" id="A0A7S0M5M4"/>
<gene>
    <name evidence="3" type="ORF">CCUR1050_LOCUS9620</name>
</gene>
<dbReference type="PIRSF" id="PIRSF037240">
    <property type="entry name" value="RNA_polIII_Trep_MAF1"/>
    <property type="match status" value="1"/>
</dbReference>
<evidence type="ECO:0000313" key="3">
    <source>
        <dbReference type="EMBL" id="CAD8631940.1"/>
    </source>
</evidence>
<name>A0A7S0M5M4_9CRYP</name>
<evidence type="ECO:0000256" key="2">
    <source>
        <dbReference type="SAM" id="MobiDB-lite"/>
    </source>
</evidence>
<accession>A0A7S0M5M4</accession>
<keyword evidence="1" id="KW-0678">Repressor</keyword>
<dbReference type="InterPro" id="IPR038564">
    <property type="entry name" value="Maf1_sf"/>
</dbReference>
<feature type="compositionally biased region" description="Acidic residues" evidence="2">
    <location>
        <begin position="236"/>
        <end position="248"/>
    </location>
</feature>
<organism evidence="3">
    <name type="scientific">Cryptomonas curvata</name>
    <dbReference type="NCBI Taxonomy" id="233186"/>
    <lineage>
        <taxon>Eukaryota</taxon>
        <taxon>Cryptophyceae</taxon>
        <taxon>Cryptomonadales</taxon>
        <taxon>Cryptomonadaceae</taxon>
        <taxon>Cryptomonas</taxon>
    </lineage>
</organism>
<proteinExistence type="inferred from homology"/>
<dbReference type="GO" id="GO:0016480">
    <property type="term" value="P:negative regulation of transcription by RNA polymerase III"/>
    <property type="evidence" value="ECO:0007669"/>
    <property type="project" value="UniProtKB-UniRule"/>
</dbReference>
<dbReference type="PANTHER" id="PTHR22504">
    <property type="entry name" value="REPRESSOR OF RNA POLYMERASE III TRANSCRIPTION MAF1"/>
    <property type="match status" value="1"/>
</dbReference>